<sequence length="182" mass="21630">MGRQVNFFLNQEDQTDFNNLLVSWDNLVFLNSKSLDGKVSIMKDSLRQNESEDLSIYLARKEDLEDIQFKFLPTQNYWYLDSLHSPVIQYSRCYFTDTIIRRGRLWFQPGAYVDAEWVNKNHEFIEWADNIIKKVRRNLKRYKHQLGEYTYSEYVGATTLKWAHENKAEILSGGNELALKTE</sequence>
<dbReference type="OrthoDB" id="670731at2"/>
<protein>
    <submittedName>
        <fullName evidence="1">Uncharacterized protein</fullName>
    </submittedName>
</protein>
<organism evidence="1 2">
    <name type="scientific">Rufibacter radiotolerans</name>
    <dbReference type="NCBI Taxonomy" id="1379910"/>
    <lineage>
        <taxon>Bacteria</taxon>
        <taxon>Pseudomonadati</taxon>
        <taxon>Bacteroidota</taxon>
        <taxon>Cytophagia</taxon>
        <taxon>Cytophagales</taxon>
        <taxon>Hymenobacteraceae</taxon>
        <taxon>Rufibacter</taxon>
    </lineage>
</organism>
<proteinExistence type="predicted"/>
<evidence type="ECO:0000313" key="2">
    <source>
        <dbReference type="Proteomes" id="UP000036458"/>
    </source>
</evidence>
<accession>A0A0H4VPE6</accession>
<name>A0A0H4VPE6_9BACT</name>
<dbReference type="PATRIC" id="fig|1379910.4.peg.4009"/>
<dbReference type="Proteomes" id="UP000036458">
    <property type="component" value="Chromosome"/>
</dbReference>
<evidence type="ECO:0000313" key="1">
    <source>
        <dbReference type="EMBL" id="AKQ47163.1"/>
    </source>
</evidence>
<dbReference type="EMBL" id="CP010777">
    <property type="protein sequence ID" value="AKQ47163.1"/>
    <property type="molecule type" value="Genomic_DNA"/>
</dbReference>
<dbReference type="RefSeq" id="WP_048922237.1">
    <property type="nucleotide sequence ID" value="NZ_CP010777.1"/>
</dbReference>
<dbReference type="AlphaFoldDB" id="A0A0H4VPE6"/>
<reference evidence="1 2" key="1">
    <citation type="submission" date="2015-01" db="EMBL/GenBank/DDBJ databases">
        <title>Rufibacter sp./DG31D/ whole genome sequencing.</title>
        <authorList>
            <person name="Kim M.K."/>
            <person name="Srinivasan S."/>
            <person name="Lee J.-J."/>
        </authorList>
    </citation>
    <scope>NUCLEOTIDE SEQUENCE [LARGE SCALE GENOMIC DNA]</scope>
    <source>
        <strain evidence="1 2">DG31D</strain>
    </source>
</reference>
<keyword evidence="2" id="KW-1185">Reference proteome</keyword>
<dbReference type="KEGG" id="ruf:TH63_18385"/>
<gene>
    <name evidence="1" type="ORF">TH63_18385</name>
</gene>